<dbReference type="EMBL" id="JACCFQ010000002">
    <property type="protein sequence ID" value="NYJ18133.1"/>
    <property type="molecule type" value="Genomic_DNA"/>
</dbReference>
<keyword evidence="1" id="KW-0812">Transmembrane</keyword>
<comment type="caution">
    <text evidence="2">The sequence shown here is derived from an EMBL/GenBank/DDBJ whole genome shotgun (WGS) entry which is preliminary data.</text>
</comment>
<name>A0A7Z0EAT6_9MICC</name>
<reference evidence="2 3" key="1">
    <citation type="submission" date="2020-07" db="EMBL/GenBank/DDBJ databases">
        <title>Sequencing the genomes of 1000 actinobacteria strains.</title>
        <authorList>
            <person name="Klenk H.-P."/>
        </authorList>
    </citation>
    <scope>NUCLEOTIDE SEQUENCE [LARGE SCALE GENOMIC DNA]</scope>
    <source>
        <strain evidence="2 3">DSM 15664</strain>
    </source>
</reference>
<accession>A0A7Z0EAT6</accession>
<protein>
    <recommendedName>
        <fullName evidence="4">DUF3995 domain-containing protein</fullName>
    </recommendedName>
</protein>
<proteinExistence type="predicted"/>
<organism evidence="2 3">
    <name type="scientific">Nesterenkonia sandarakina</name>
    <dbReference type="NCBI Taxonomy" id="272918"/>
    <lineage>
        <taxon>Bacteria</taxon>
        <taxon>Bacillati</taxon>
        <taxon>Actinomycetota</taxon>
        <taxon>Actinomycetes</taxon>
        <taxon>Micrococcales</taxon>
        <taxon>Micrococcaceae</taxon>
        <taxon>Nesterenkonia</taxon>
    </lineage>
</organism>
<keyword evidence="3" id="KW-1185">Reference proteome</keyword>
<feature type="transmembrane region" description="Helical" evidence="1">
    <location>
        <begin position="49"/>
        <end position="68"/>
    </location>
</feature>
<keyword evidence="1" id="KW-1133">Transmembrane helix</keyword>
<dbReference type="Proteomes" id="UP000560069">
    <property type="component" value="Unassembled WGS sequence"/>
</dbReference>
<sequence length="70" mass="7791">MSSLWDGLAILVFGLVFLVFHRPLGSFVLETNAKLFPTAGTFMKENTDPRVMIFPAIGFIAFGVLLMLRD</sequence>
<keyword evidence="1" id="KW-0472">Membrane</keyword>
<evidence type="ECO:0000313" key="3">
    <source>
        <dbReference type="Proteomes" id="UP000560069"/>
    </source>
</evidence>
<gene>
    <name evidence="2" type="ORF">HNR11_002723</name>
</gene>
<evidence type="ECO:0000256" key="1">
    <source>
        <dbReference type="SAM" id="Phobius"/>
    </source>
</evidence>
<evidence type="ECO:0008006" key="4">
    <source>
        <dbReference type="Google" id="ProtNLM"/>
    </source>
</evidence>
<dbReference type="AlphaFoldDB" id="A0A7Z0EAT6"/>
<evidence type="ECO:0000313" key="2">
    <source>
        <dbReference type="EMBL" id="NYJ18133.1"/>
    </source>
</evidence>